<protein>
    <submittedName>
        <fullName evidence="1">Type I restriction enzyme R protein N terminal domain protein</fullName>
    </submittedName>
</protein>
<dbReference type="eggNOG" id="COG2810">
    <property type="taxonomic scope" value="Bacteria"/>
</dbReference>
<dbReference type="EMBL" id="DS989855">
    <property type="protein sequence ID" value="EDX73906.1"/>
    <property type="molecule type" value="Genomic_DNA"/>
</dbReference>
<evidence type="ECO:0000313" key="1">
    <source>
        <dbReference type="EMBL" id="EDX73906.1"/>
    </source>
</evidence>
<dbReference type="HOGENOM" id="CLU_090272_0_0_3"/>
<dbReference type="STRING" id="118168.MC7420_5786"/>
<organism evidence="1 2">
    <name type="scientific">Coleofasciculus chthonoplastes PCC 7420</name>
    <dbReference type="NCBI Taxonomy" id="118168"/>
    <lineage>
        <taxon>Bacteria</taxon>
        <taxon>Bacillati</taxon>
        <taxon>Cyanobacteriota</taxon>
        <taxon>Cyanophyceae</taxon>
        <taxon>Coleofasciculales</taxon>
        <taxon>Coleofasciculaceae</taxon>
        <taxon>Coleofasciculus</taxon>
    </lineage>
</organism>
<dbReference type="AlphaFoldDB" id="B4VW66"/>
<keyword evidence="2" id="KW-1185">Reference proteome</keyword>
<dbReference type="Gene3D" id="3.90.1570.30">
    <property type="match status" value="1"/>
</dbReference>
<proteinExistence type="predicted"/>
<dbReference type="OrthoDB" id="511707at2"/>
<evidence type="ECO:0000313" key="2">
    <source>
        <dbReference type="Proteomes" id="UP000003835"/>
    </source>
</evidence>
<accession>B4VW66</accession>
<sequence>MTQVIPAHELTLAQVENQFNLRHVLDDSTFFPEAQDNLSELNDLEKQTLDRVKTEFLYLNKYPMLEYLVKMVVLSPLLSLAGFYRPPLHPVLEKRVDVAIETRERTVWGRIDILLLQQQLWVAVVESKQAGFALKDATAQTLFYMMANPNTEQPTFGLVTNGSHFMFIKVLFGEIPQYTFSTEFSLYRPENELYPVLQILQRLAALATR</sequence>
<gene>
    <name evidence="1" type="ORF">MC7420_5786</name>
</gene>
<reference evidence="1 2" key="1">
    <citation type="submission" date="2008-07" db="EMBL/GenBank/DDBJ databases">
        <authorList>
            <person name="Tandeau de Marsac N."/>
            <person name="Ferriera S."/>
            <person name="Johnson J."/>
            <person name="Kravitz S."/>
            <person name="Beeson K."/>
            <person name="Sutton G."/>
            <person name="Rogers Y.-H."/>
            <person name="Friedman R."/>
            <person name="Frazier M."/>
            <person name="Venter J.C."/>
        </authorList>
    </citation>
    <scope>NUCLEOTIDE SEQUENCE [LARGE SCALE GENOMIC DNA]</scope>
    <source>
        <strain evidence="1 2">PCC 7420</strain>
    </source>
</reference>
<dbReference type="RefSeq" id="WP_006102669.1">
    <property type="nucleotide sequence ID" value="NZ_DS989855.1"/>
</dbReference>
<name>B4VW66_9CYAN</name>
<dbReference type="Proteomes" id="UP000003835">
    <property type="component" value="Unassembled WGS sequence"/>
</dbReference>